<keyword evidence="1" id="KW-0540">Nuclease</keyword>
<dbReference type="Proteomes" id="UP000660885">
    <property type="component" value="Unassembled WGS sequence"/>
</dbReference>
<dbReference type="EMBL" id="JAETWB010000111">
    <property type="protein sequence ID" value="MBL6082724.1"/>
    <property type="molecule type" value="Genomic_DNA"/>
</dbReference>
<dbReference type="CDD" id="cd00175">
    <property type="entry name" value="SNc"/>
    <property type="match status" value="1"/>
</dbReference>
<keyword evidence="2" id="KW-0255">Endonuclease</keyword>
<dbReference type="PANTHER" id="PTHR12302:SF3">
    <property type="entry name" value="SERINE_THREONINE-PROTEIN KINASE 31"/>
    <property type="match status" value="1"/>
</dbReference>
<keyword evidence="7" id="KW-1185">Reference proteome</keyword>
<dbReference type="PROSITE" id="PS50830">
    <property type="entry name" value="TNASE_3"/>
    <property type="match status" value="1"/>
</dbReference>
<proteinExistence type="predicted"/>
<keyword evidence="3" id="KW-0378">Hydrolase</keyword>
<organism evidence="6 7">
    <name type="scientific">Belnapia arida</name>
    <dbReference type="NCBI Taxonomy" id="2804533"/>
    <lineage>
        <taxon>Bacteria</taxon>
        <taxon>Pseudomonadati</taxon>
        <taxon>Pseudomonadota</taxon>
        <taxon>Alphaproteobacteria</taxon>
        <taxon>Acetobacterales</taxon>
        <taxon>Roseomonadaceae</taxon>
        <taxon>Belnapia</taxon>
    </lineage>
</organism>
<evidence type="ECO:0000256" key="2">
    <source>
        <dbReference type="ARBA" id="ARBA00022759"/>
    </source>
</evidence>
<feature type="domain" description="TNase-like" evidence="5">
    <location>
        <begin position="27"/>
        <end position="148"/>
    </location>
</feature>
<dbReference type="InterPro" id="IPR002071">
    <property type="entry name" value="Thermonucl_AS"/>
</dbReference>
<dbReference type="InterPro" id="IPR016071">
    <property type="entry name" value="Staphylococal_nuclease_OB-fold"/>
</dbReference>
<dbReference type="SUPFAM" id="SSF50199">
    <property type="entry name" value="Staphylococcal nuclease"/>
    <property type="match status" value="1"/>
</dbReference>
<dbReference type="InterPro" id="IPR008613">
    <property type="entry name" value="Excalibur_Ca-bd_domain"/>
</dbReference>
<dbReference type="PROSITE" id="PS01123">
    <property type="entry name" value="TNASE_1"/>
    <property type="match status" value="1"/>
</dbReference>
<dbReference type="SMART" id="SM00318">
    <property type="entry name" value="SNc"/>
    <property type="match status" value="1"/>
</dbReference>
<dbReference type="Pfam" id="PF05901">
    <property type="entry name" value="Excalibur"/>
    <property type="match status" value="1"/>
</dbReference>
<evidence type="ECO:0000256" key="3">
    <source>
        <dbReference type="ARBA" id="ARBA00022801"/>
    </source>
</evidence>
<feature type="chain" id="PRO_5047211133" evidence="4">
    <location>
        <begin position="27"/>
        <end position="232"/>
    </location>
</feature>
<evidence type="ECO:0000313" key="6">
    <source>
        <dbReference type="EMBL" id="MBL6082724.1"/>
    </source>
</evidence>
<evidence type="ECO:0000259" key="5">
    <source>
        <dbReference type="PROSITE" id="PS50830"/>
    </source>
</evidence>
<sequence length="232" mass="25663">MPLVIWRLSAAIFVLLALLSCSPARAAELLGRIVGLADGDTLTLLTAERRQVRVRLSEIDTPESRQPYGTRAQQILSGLVFGKDVRVVVQDTDRYGRTVGRVYAGPLDVNAEMVRQGAAWVYRQYSRDPELLRIETEAKAGRRGLWSLPEAERIPPWEWRAAMRGGRPDHIAEGPAAPTRSAPAASSGFTCGGKQYCREMTSCAEARFYLQQCGLTRLDGDRDGVPCETLCR</sequence>
<reference evidence="6 7" key="1">
    <citation type="submission" date="2021-01" db="EMBL/GenBank/DDBJ databases">
        <title>Belnapia mucosa sp. nov. and Belnapia arida sp. nov., isolated from the Tabernas Desert (Almeria, Spain).</title>
        <authorList>
            <person name="Molina-Menor E."/>
            <person name="Vidal-Verdu A."/>
            <person name="Calonge A."/>
            <person name="Satari L."/>
            <person name="Pereto J."/>
            <person name="Porcar M."/>
        </authorList>
    </citation>
    <scope>NUCLEOTIDE SEQUENCE [LARGE SCALE GENOMIC DNA]</scope>
    <source>
        <strain evidence="6 7">T18</strain>
    </source>
</reference>
<feature type="signal peptide" evidence="4">
    <location>
        <begin position="1"/>
        <end position="26"/>
    </location>
</feature>
<dbReference type="PROSITE" id="PS51257">
    <property type="entry name" value="PROKAR_LIPOPROTEIN"/>
    <property type="match status" value="1"/>
</dbReference>
<name>A0ABS1UDJ2_9PROT</name>
<accession>A0ABS1UDJ2</accession>
<evidence type="ECO:0000256" key="4">
    <source>
        <dbReference type="SAM" id="SignalP"/>
    </source>
</evidence>
<dbReference type="Gene3D" id="2.40.50.90">
    <property type="match status" value="1"/>
</dbReference>
<dbReference type="PROSITE" id="PS01284">
    <property type="entry name" value="TNASE_2"/>
    <property type="match status" value="1"/>
</dbReference>
<gene>
    <name evidence="6" type="ORF">JMJ56_32725</name>
</gene>
<dbReference type="InterPro" id="IPR035437">
    <property type="entry name" value="SNase_OB-fold_sf"/>
</dbReference>
<dbReference type="RefSeq" id="WP_202836054.1">
    <property type="nucleotide sequence ID" value="NZ_JAETWB010000111.1"/>
</dbReference>
<evidence type="ECO:0000313" key="7">
    <source>
        <dbReference type="Proteomes" id="UP000660885"/>
    </source>
</evidence>
<dbReference type="PANTHER" id="PTHR12302">
    <property type="entry name" value="EBNA2 BINDING PROTEIN P100"/>
    <property type="match status" value="1"/>
</dbReference>
<evidence type="ECO:0000256" key="1">
    <source>
        <dbReference type="ARBA" id="ARBA00022722"/>
    </source>
</evidence>
<keyword evidence="4" id="KW-0732">Signal</keyword>
<protein>
    <submittedName>
        <fullName evidence="6">Thermonuclease family protein</fullName>
    </submittedName>
</protein>
<comment type="caution">
    <text evidence="6">The sequence shown here is derived from an EMBL/GenBank/DDBJ whole genome shotgun (WGS) entry which is preliminary data.</text>
</comment>
<dbReference type="Pfam" id="PF00565">
    <property type="entry name" value="SNase"/>
    <property type="match status" value="1"/>
</dbReference>